<dbReference type="Gene3D" id="1.25.40.10">
    <property type="entry name" value="Tetratricopeptide repeat domain"/>
    <property type="match status" value="1"/>
</dbReference>
<keyword evidence="4" id="KW-0812">Transmembrane</keyword>
<evidence type="ECO:0000259" key="5">
    <source>
        <dbReference type="PROSITE" id="PS51782"/>
    </source>
</evidence>
<feature type="transmembrane region" description="Helical" evidence="4">
    <location>
        <begin position="108"/>
        <end position="129"/>
    </location>
</feature>
<evidence type="ECO:0000313" key="6">
    <source>
        <dbReference type="EMBL" id="TYB48545.1"/>
    </source>
</evidence>
<dbReference type="CDD" id="cd00118">
    <property type="entry name" value="LysM"/>
    <property type="match status" value="1"/>
</dbReference>
<keyword evidence="4" id="KW-0472">Membrane</keyword>
<organism evidence="6 7">
    <name type="scientific">Actinomadura chibensis</name>
    <dbReference type="NCBI Taxonomy" id="392828"/>
    <lineage>
        <taxon>Bacteria</taxon>
        <taxon>Bacillati</taxon>
        <taxon>Actinomycetota</taxon>
        <taxon>Actinomycetes</taxon>
        <taxon>Streptosporangiales</taxon>
        <taxon>Thermomonosporaceae</taxon>
        <taxon>Actinomadura</taxon>
    </lineage>
</organism>
<dbReference type="Pfam" id="PF09397">
    <property type="entry name" value="FtsK_gamma"/>
    <property type="match status" value="1"/>
</dbReference>
<comment type="caution">
    <text evidence="6">The sequence shown here is derived from an EMBL/GenBank/DDBJ whole genome shotgun (WGS) entry which is preliminary data.</text>
</comment>
<proteinExistence type="predicted"/>
<feature type="transmembrane region" description="Helical" evidence="4">
    <location>
        <begin position="62"/>
        <end position="87"/>
    </location>
</feature>
<dbReference type="RefSeq" id="WP_067889095.1">
    <property type="nucleotide sequence ID" value="NZ_VSFG01000001.1"/>
</dbReference>
<dbReference type="Pfam" id="PF03704">
    <property type="entry name" value="BTAD"/>
    <property type="match status" value="1"/>
</dbReference>
<dbReference type="Proteomes" id="UP000323380">
    <property type="component" value="Unassembled WGS sequence"/>
</dbReference>
<dbReference type="GO" id="GO:0006355">
    <property type="term" value="P:regulation of DNA-templated transcription"/>
    <property type="evidence" value="ECO:0007669"/>
    <property type="project" value="TreeGrafter"/>
</dbReference>
<evidence type="ECO:0000313" key="7">
    <source>
        <dbReference type="Proteomes" id="UP000323380"/>
    </source>
</evidence>
<keyword evidence="1" id="KW-0805">Transcription regulation</keyword>
<dbReference type="AlphaFoldDB" id="A0A5D0NVU5"/>
<gene>
    <name evidence="6" type="ORF">FXF69_04985</name>
</gene>
<dbReference type="SUPFAM" id="SSF48452">
    <property type="entry name" value="TPR-like"/>
    <property type="match status" value="1"/>
</dbReference>
<keyword evidence="4" id="KW-1133">Transmembrane helix</keyword>
<feature type="compositionally biased region" description="Pro residues" evidence="3">
    <location>
        <begin position="262"/>
        <end position="280"/>
    </location>
</feature>
<dbReference type="InterPro" id="IPR005158">
    <property type="entry name" value="BTAD"/>
</dbReference>
<dbReference type="InterPro" id="IPR036388">
    <property type="entry name" value="WH-like_DNA-bd_sf"/>
</dbReference>
<dbReference type="SUPFAM" id="SSF46785">
    <property type="entry name" value="Winged helix' DNA-binding domain"/>
    <property type="match status" value="1"/>
</dbReference>
<dbReference type="GO" id="GO:0003677">
    <property type="term" value="F:DNA binding"/>
    <property type="evidence" value="ECO:0007669"/>
    <property type="project" value="TreeGrafter"/>
</dbReference>
<feature type="region of interest" description="Disordered" evidence="3">
    <location>
        <begin position="673"/>
        <end position="695"/>
    </location>
</feature>
<dbReference type="Gene3D" id="3.10.350.10">
    <property type="entry name" value="LysM domain"/>
    <property type="match status" value="1"/>
</dbReference>
<reference evidence="6 7" key="1">
    <citation type="submission" date="2019-08" db="EMBL/GenBank/DDBJ databases">
        <title>Actinomadura sp. nov. CYP1-5 isolated from mountain soil.</title>
        <authorList>
            <person name="Songsumanus A."/>
            <person name="Kuncharoen N."/>
            <person name="Kudo T."/>
            <person name="Yuki M."/>
            <person name="Igarashi Y."/>
            <person name="Tanasupawat S."/>
        </authorList>
    </citation>
    <scope>NUCLEOTIDE SEQUENCE [LARGE SCALE GENOMIC DNA]</scope>
    <source>
        <strain evidence="6 7">JCM 14158</strain>
    </source>
</reference>
<feature type="compositionally biased region" description="Basic and acidic residues" evidence="3">
    <location>
        <begin position="316"/>
        <end position="327"/>
    </location>
</feature>
<dbReference type="Gene3D" id="1.10.10.10">
    <property type="entry name" value="Winged helix-like DNA-binding domain superfamily/Winged helix DNA-binding domain"/>
    <property type="match status" value="1"/>
</dbReference>
<dbReference type="STRING" id="1220554.GCA_001552135_02300"/>
<dbReference type="SMART" id="SM01043">
    <property type="entry name" value="BTAD"/>
    <property type="match status" value="1"/>
</dbReference>
<dbReference type="InterPro" id="IPR018541">
    <property type="entry name" value="Ftsk_gamma"/>
</dbReference>
<dbReference type="InterPro" id="IPR036779">
    <property type="entry name" value="LysM_dom_sf"/>
</dbReference>
<protein>
    <recommendedName>
        <fullName evidence="5">LysM domain-containing protein</fullName>
    </recommendedName>
</protein>
<feature type="transmembrane region" description="Helical" evidence="4">
    <location>
        <begin position="12"/>
        <end position="36"/>
    </location>
</feature>
<dbReference type="PANTHER" id="PTHR35807">
    <property type="entry name" value="TRANSCRIPTIONAL REGULATOR REDD-RELATED"/>
    <property type="match status" value="1"/>
</dbReference>
<keyword evidence="2" id="KW-0804">Transcription</keyword>
<dbReference type="SMART" id="SM00843">
    <property type="entry name" value="Ftsk_gamma"/>
    <property type="match status" value="1"/>
</dbReference>
<evidence type="ECO:0000256" key="4">
    <source>
        <dbReference type="SAM" id="Phobius"/>
    </source>
</evidence>
<dbReference type="InterPro" id="IPR036390">
    <property type="entry name" value="WH_DNA-bd_sf"/>
</dbReference>
<dbReference type="InterPro" id="IPR018392">
    <property type="entry name" value="LysM"/>
</dbReference>
<keyword evidence="7" id="KW-1185">Reference proteome</keyword>
<feature type="compositionally biased region" description="Low complexity" evidence="3">
    <location>
        <begin position="251"/>
        <end position="261"/>
    </location>
</feature>
<evidence type="ECO:0000256" key="2">
    <source>
        <dbReference type="ARBA" id="ARBA00023163"/>
    </source>
</evidence>
<dbReference type="EMBL" id="VSFG01000001">
    <property type="protein sequence ID" value="TYB48545.1"/>
    <property type="molecule type" value="Genomic_DNA"/>
</dbReference>
<feature type="region of interest" description="Disordered" evidence="3">
    <location>
        <begin position="134"/>
        <end position="172"/>
    </location>
</feature>
<name>A0A5D0NVU5_9ACTN</name>
<evidence type="ECO:0000256" key="3">
    <source>
        <dbReference type="SAM" id="MobiDB-lite"/>
    </source>
</evidence>
<dbReference type="InterPro" id="IPR011990">
    <property type="entry name" value="TPR-like_helical_dom_sf"/>
</dbReference>
<dbReference type="InterPro" id="IPR051677">
    <property type="entry name" value="AfsR-DnrI-RedD_regulator"/>
</dbReference>
<feature type="region of interest" description="Disordered" evidence="3">
    <location>
        <begin position="201"/>
        <end position="329"/>
    </location>
</feature>
<feature type="compositionally biased region" description="Low complexity" evidence="3">
    <location>
        <begin position="281"/>
        <end position="301"/>
    </location>
</feature>
<dbReference type="PANTHER" id="PTHR35807:SF1">
    <property type="entry name" value="TRANSCRIPTIONAL REGULATOR REDD"/>
    <property type="match status" value="1"/>
</dbReference>
<evidence type="ECO:0000256" key="1">
    <source>
        <dbReference type="ARBA" id="ARBA00023015"/>
    </source>
</evidence>
<dbReference type="PROSITE" id="PS51782">
    <property type="entry name" value="LYSM"/>
    <property type="match status" value="1"/>
</dbReference>
<sequence>MTAFPARPVQLLRGLAALLTLVLIVVGTPALLLTVAPLPLPSGLPTLDEVTTTLTSRDDGTLFIRAVALVAWGAWAVFTTGVLVEMAAQAGGRQAPRLPGMGSLQRTAAKLVAAVLVAVGVGAPAAMAATPPVAAPTAPHTAPPGPADVPAAENRLGQPVRSPAPPEGHTRIVDRGDTLWGIAEDEYGDGDRYPAIFKASKDIDQPDGVPRLTDPDRIYPGARLIIPKTGKPTDPAPPQKKPPQKKPPHKQPGSSPSAERPPQTPPPATQQPTTPPPSSPAPAEAGRAGGPAASPASPTPTGNGQRSAKPAAPDIRTGDDGGEREESSVSARTVLGYSALAAAGLLALLALKRLVQQRRRRPGQRIRVPETMSDSEMDMRAQQEPASVELLDTALRSLSLRLGRTGGTLPVLRGAHVTGETVELLLAEPAAPVPPFVTGSTDRLWKLDRDSEALLDPDDLQDVPSPYPSLVTVGFDRAFTHVLIDLEAAGAVTLTGGDRHVHEVLSAFALEMAISPWADHIVITCVAFGAELPRVFGTGRLRYAETVDEALRDFEARAREVSEVLADARIGSVRQARTEQVADDSWTPQVILSSVPFGAEEVIRLRALVERDGADNLAAVIAAGDGSGPELPGHWTLDTTPDRTVDIDPFGPVTIQRITSDQYRQLVSDLSMANDETGVPHPDWQDVPPEPGEDDVRVAGRPLDPEQPDETLIDRAAQAVRESPAADASLLQRELRISYEQASRLMKELATRGGADGPAPEPDLDPGAPDIRVLGRVEIGGRDVNDVEPGKRNLLPELAAYLHLNPGRTAEEVSRALGGARGPWSPSTRASNMSRLRAWFGRDAAGNVYVPTQGQGRLYTLSGVGCDWDRFQARARRGLARLKTGAEDQGIDDLREALALVRGQPFAGAGPTSYIWAEHLKQEMLSAIVDVVHALGVTLTGRGDAADARTVITRGLDIEPGSELLFRDLIRAEHRAGNAAGIDHATERFLRNLYDLGLEMEPETADLLTRLRAPGRVRQSAASNASQN</sequence>
<feature type="domain" description="LysM" evidence="5">
    <location>
        <begin position="169"/>
        <end position="226"/>
    </location>
</feature>
<accession>A0A5D0NVU5</accession>